<dbReference type="GO" id="GO:0004467">
    <property type="term" value="F:long-chain fatty acid-CoA ligase activity"/>
    <property type="evidence" value="ECO:0007669"/>
    <property type="project" value="TreeGrafter"/>
</dbReference>
<dbReference type="AlphaFoldDB" id="A0A7E5VR20"/>
<keyword evidence="6" id="KW-1185">Reference proteome</keyword>
<dbReference type="GO" id="GO:0005777">
    <property type="term" value="C:peroxisome"/>
    <property type="evidence" value="ECO:0007669"/>
    <property type="project" value="UniProtKB-SubCell"/>
</dbReference>
<dbReference type="InterPro" id="IPR045851">
    <property type="entry name" value="AMP-bd_C_sf"/>
</dbReference>
<protein>
    <submittedName>
        <fullName evidence="7">Probable 4-coumarate--CoA ligase 3</fullName>
    </submittedName>
</protein>
<feature type="domain" description="AMP-binding enzyme C-terminal" evidence="5">
    <location>
        <begin position="471"/>
        <end position="546"/>
    </location>
</feature>
<evidence type="ECO:0000256" key="1">
    <source>
        <dbReference type="ARBA" id="ARBA00004275"/>
    </source>
</evidence>
<evidence type="ECO:0000259" key="4">
    <source>
        <dbReference type="Pfam" id="PF00501"/>
    </source>
</evidence>
<dbReference type="Gene3D" id="3.30.300.30">
    <property type="match status" value="1"/>
</dbReference>
<organism evidence="6 7">
    <name type="scientific">Trichoplusia ni</name>
    <name type="common">Cabbage looper</name>
    <dbReference type="NCBI Taxonomy" id="7111"/>
    <lineage>
        <taxon>Eukaryota</taxon>
        <taxon>Metazoa</taxon>
        <taxon>Ecdysozoa</taxon>
        <taxon>Arthropoda</taxon>
        <taxon>Hexapoda</taxon>
        <taxon>Insecta</taxon>
        <taxon>Pterygota</taxon>
        <taxon>Neoptera</taxon>
        <taxon>Endopterygota</taxon>
        <taxon>Lepidoptera</taxon>
        <taxon>Glossata</taxon>
        <taxon>Ditrysia</taxon>
        <taxon>Noctuoidea</taxon>
        <taxon>Noctuidae</taxon>
        <taxon>Plusiinae</taxon>
        <taxon>Trichoplusia</taxon>
    </lineage>
</organism>
<evidence type="ECO:0000313" key="6">
    <source>
        <dbReference type="Proteomes" id="UP000322000"/>
    </source>
</evidence>
<dbReference type="FunFam" id="3.30.300.30:FF:000007">
    <property type="entry name" value="4-coumarate--CoA ligase 2"/>
    <property type="match status" value="1"/>
</dbReference>
<dbReference type="InterPro" id="IPR000873">
    <property type="entry name" value="AMP-dep_synth/lig_dom"/>
</dbReference>
<evidence type="ECO:0000256" key="2">
    <source>
        <dbReference type="ARBA" id="ARBA00006432"/>
    </source>
</evidence>
<dbReference type="OrthoDB" id="10253869at2759"/>
<dbReference type="Pfam" id="PF13193">
    <property type="entry name" value="AMP-binding_C"/>
    <property type="match status" value="1"/>
</dbReference>
<dbReference type="CDD" id="cd05911">
    <property type="entry name" value="Firefly_Luc_like"/>
    <property type="match status" value="1"/>
</dbReference>
<dbReference type="InterPro" id="IPR025110">
    <property type="entry name" value="AMP-bd_C"/>
</dbReference>
<feature type="domain" description="AMP-dependent synthetase/ligase" evidence="4">
    <location>
        <begin position="51"/>
        <end position="420"/>
    </location>
</feature>
<dbReference type="PANTHER" id="PTHR24096:SF422">
    <property type="entry name" value="BCDNA.GH02901"/>
    <property type="match status" value="1"/>
</dbReference>
<dbReference type="KEGG" id="tnl:113495824"/>
<comment type="similarity">
    <text evidence="2">Belongs to the ATP-dependent AMP-binding enzyme family.</text>
</comment>
<reference evidence="7" key="1">
    <citation type="submission" date="2025-08" db="UniProtKB">
        <authorList>
            <consortium name="RefSeq"/>
        </authorList>
    </citation>
    <scope>IDENTIFICATION</scope>
</reference>
<dbReference type="Proteomes" id="UP000322000">
    <property type="component" value="Chromosome 7"/>
</dbReference>
<dbReference type="InterPro" id="IPR020845">
    <property type="entry name" value="AMP-binding_CS"/>
</dbReference>
<dbReference type="Gene3D" id="3.40.50.12780">
    <property type="entry name" value="N-terminal domain of ligase-like"/>
    <property type="match status" value="1"/>
</dbReference>
<evidence type="ECO:0000313" key="7">
    <source>
        <dbReference type="RefSeq" id="XP_026730591.1"/>
    </source>
</evidence>
<keyword evidence="7" id="KW-0436">Ligase</keyword>
<evidence type="ECO:0000259" key="5">
    <source>
        <dbReference type="Pfam" id="PF13193"/>
    </source>
</evidence>
<dbReference type="GO" id="GO:0046949">
    <property type="term" value="P:fatty-acyl-CoA biosynthetic process"/>
    <property type="evidence" value="ECO:0007669"/>
    <property type="project" value="TreeGrafter"/>
</dbReference>
<dbReference type="PROSITE" id="PS00455">
    <property type="entry name" value="AMP_BINDING"/>
    <property type="match status" value="1"/>
</dbReference>
<gene>
    <name evidence="7" type="primary">LOC113495824</name>
</gene>
<keyword evidence="3" id="KW-0576">Peroxisome</keyword>
<evidence type="ECO:0000256" key="3">
    <source>
        <dbReference type="ARBA" id="ARBA00023140"/>
    </source>
</evidence>
<dbReference type="Pfam" id="PF00501">
    <property type="entry name" value="AMP-binding"/>
    <property type="match status" value="1"/>
</dbReference>
<dbReference type="InterPro" id="IPR042099">
    <property type="entry name" value="ANL_N_sf"/>
</dbReference>
<sequence length="557" mass="61896">MFALMFRLKPVRRLSVCFKEKSVWTSEKVCISPYKDVEIPNMTVDQYVFKDLEKWANKTAVVCGHTNRSYTYEQVYKKSRILAANLRKKFKVRDGDTIGVVLPNVPEYPIVVFGILAAGGVVTTLNPIYTAYEIERQIGLSEASIIITNEDIVPTVKEALKLAKKDLPVISLNITQSLPEGTMSYKELAEDNLIDLSILNEVNRNHEDLAFLPYSSGTTGMPKGVQLSNRNIVANCQQQNTDVRLYEYTTKSNQDSTLVVLPMFHSYGLSICMLHKMSAGLKLVSVPKFQPDMFLNTLLTHKLQLLYLAPPMVLFLGSYPQVTAKHMESVTSVISGAAPLPSADIYRFFDKAERDVKFVQGYGMTEASPLVSLSDRSYEDVGCALPNVRLRVVDGNMKNLGPGEIGELLVDGPNVMKGYLKNPEANADVFVDGKWLRSGDLVKINEDGTIVVVDRLKELIKVKGYQVPPAELENVLKEHAAIIDAGVVGVPDDAAGEKPKAFVVLKPGAGATEQEIIEFVSKRVAPYKKIREVIFLESIPKNPSGKILRRTLKEQYC</sequence>
<proteinExistence type="inferred from homology"/>
<dbReference type="PANTHER" id="PTHR24096">
    <property type="entry name" value="LONG-CHAIN-FATTY-ACID--COA LIGASE"/>
    <property type="match status" value="1"/>
</dbReference>
<dbReference type="RefSeq" id="XP_026730591.1">
    <property type="nucleotide sequence ID" value="XM_026874790.1"/>
</dbReference>
<dbReference type="SUPFAM" id="SSF56801">
    <property type="entry name" value="Acetyl-CoA synthetase-like"/>
    <property type="match status" value="1"/>
</dbReference>
<dbReference type="FunCoup" id="A0A7E5VR20">
    <property type="interactions" value="270"/>
</dbReference>
<dbReference type="GeneID" id="113495824"/>
<name>A0A7E5VR20_TRINI</name>
<dbReference type="InParanoid" id="A0A7E5VR20"/>
<comment type="subcellular location">
    <subcellularLocation>
        <location evidence="1">Peroxisome</location>
    </subcellularLocation>
</comment>
<accession>A0A7E5VR20</accession>